<reference evidence="1" key="1">
    <citation type="journal article" date="2014" name="Front. Microbiol.">
        <title>High frequency of phylogenetically diverse reductive dehalogenase-homologous genes in deep subseafloor sedimentary metagenomes.</title>
        <authorList>
            <person name="Kawai M."/>
            <person name="Futagami T."/>
            <person name="Toyoda A."/>
            <person name="Takaki Y."/>
            <person name="Nishi S."/>
            <person name="Hori S."/>
            <person name="Arai W."/>
            <person name="Tsubouchi T."/>
            <person name="Morono Y."/>
            <person name="Uchiyama I."/>
            <person name="Ito T."/>
            <person name="Fujiyama A."/>
            <person name="Inagaki F."/>
            <person name="Takami H."/>
        </authorList>
    </citation>
    <scope>NUCLEOTIDE SEQUENCE</scope>
    <source>
        <strain evidence="1">Expedition CK06-06</strain>
    </source>
</reference>
<comment type="caution">
    <text evidence="1">The sequence shown here is derived from an EMBL/GenBank/DDBJ whole genome shotgun (WGS) entry which is preliminary data.</text>
</comment>
<dbReference type="EMBL" id="BARU01039892">
    <property type="protein sequence ID" value="GAH86091.1"/>
    <property type="molecule type" value="Genomic_DNA"/>
</dbReference>
<dbReference type="AlphaFoldDB" id="X1IUJ8"/>
<gene>
    <name evidence="1" type="ORF">S03H2_61763</name>
</gene>
<name>X1IUJ8_9ZZZZ</name>
<proteinExistence type="predicted"/>
<organism evidence="1">
    <name type="scientific">marine sediment metagenome</name>
    <dbReference type="NCBI Taxonomy" id="412755"/>
    <lineage>
        <taxon>unclassified sequences</taxon>
        <taxon>metagenomes</taxon>
        <taxon>ecological metagenomes</taxon>
    </lineage>
</organism>
<protein>
    <submittedName>
        <fullName evidence="1">Uncharacterized protein</fullName>
    </submittedName>
</protein>
<sequence>MLQIFRENLAKEFAYDLLMHLVSGHAKENFIIESSIPFDRRPDWDPV</sequence>
<evidence type="ECO:0000313" key="1">
    <source>
        <dbReference type="EMBL" id="GAH86091.1"/>
    </source>
</evidence>
<accession>X1IUJ8</accession>